<accession>A0A9D7QM56</accession>
<evidence type="ECO:0000313" key="1">
    <source>
        <dbReference type="EMBL" id="MBK8891393.1"/>
    </source>
</evidence>
<gene>
    <name evidence="1" type="ORF">IPN75_14030</name>
</gene>
<organism evidence="1 2">
    <name type="scientific">Candidatus Dechloromonas phosphorivorans</name>
    <dbReference type="NCBI Taxonomy" id="2899244"/>
    <lineage>
        <taxon>Bacteria</taxon>
        <taxon>Pseudomonadati</taxon>
        <taxon>Pseudomonadota</taxon>
        <taxon>Betaproteobacteria</taxon>
        <taxon>Rhodocyclales</taxon>
        <taxon>Azonexaceae</taxon>
        <taxon>Dechloromonas</taxon>
    </lineage>
</organism>
<reference evidence="2" key="1">
    <citation type="journal article" date="2021" name="Nat. Commun.">
        <title>Connecting structure to function with the recovery of over 1000 high-quality metagenome-assembled genomes from activated sludge using long-read sequencing.</title>
        <authorList>
            <person name="Singleton C.M."/>
            <person name="Petriglieri F."/>
            <person name="Kristensen J.M."/>
            <person name="Kirkegaard R.H."/>
            <person name="Michaelsen T.Y."/>
            <person name="Andersen M.H."/>
            <person name="Kondrotaite Z."/>
            <person name="Karst S.M."/>
            <person name="Dueholm M.S."/>
            <person name="Nielsen P.H."/>
            <person name="Albertsen M."/>
        </authorList>
    </citation>
    <scope>NUCLEOTIDE SEQUENCE [LARGE SCALE GENOMIC DNA]</scope>
</reference>
<dbReference type="Proteomes" id="UP000808146">
    <property type="component" value="Unassembled WGS sequence"/>
</dbReference>
<protein>
    <submittedName>
        <fullName evidence="1">Uncharacterized protein</fullName>
    </submittedName>
</protein>
<proteinExistence type="predicted"/>
<name>A0A9D7QM56_9RHOO</name>
<comment type="caution">
    <text evidence="1">The sequence shown here is derived from an EMBL/GenBank/DDBJ whole genome shotgun (WGS) entry which is preliminary data.</text>
</comment>
<dbReference type="AlphaFoldDB" id="A0A9D7QM56"/>
<dbReference type="EMBL" id="JADKBR010000017">
    <property type="protein sequence ID" value="MBK8891393.1"/>
    <property type="molecule type" value="Genomic_DNA"/>
</dbReference>
<evidence type="ECO:0000313" key="2">
    <source>
        <dbReference type="Proteomes" id="UP000808146"/>
    </source>
</evidence>
<sequence>MRLQDLPVGARFEYQSLVFVKTGPITATAENGSQRMIPRYADLRPLDPPPLATDKRPCRRLDETKVLNAFDAFYRTCLRTADDFSRPELEAARQRFLAELK</sequence>